<keyword evidence="2" id="KW-0342">GTP-binding</keyword>
<reference evidence="4 5" key="1">
    <citation type="submission" date="2020-08" db="EMBL/GenBank/DDBJ databases">
        <title>Genome public.</title>
        <authorList>
            <person name="Liu C."/>
            <person name="Sun Q."/>
        </authorList>
    </citation>
    <scope>NUCLEOTIDE SEQUENCE [LARGE SCALE GENOMIC DNA]</scope>
    <source>
        <strain evidence="4 5">New-38</strain>
    </source>
</reference>
<keyword evidence="4" id="KW-0648">Protein biosynthesis</keyword>
<dbReference type="PANTHER" id="PTHR43261">
    <property type="entry name" value="TRANSLATION ELONGATION FACTOR G-RELATED"/>
    <property type="match status" value="1"/>
</dbReference>
<dbReference type="RefSeq" id="WP_101692259.1">
    <property type="nucleotide sequence ID" value="NZ_JACOPR010000002.1"/>
</dbReference>
<accession>A0ABR7HQV8</accession>
<dbReference type="InterPro" id="IPR035647">
    <property type="entry name" value="EFG_III/V"/>
</dbReference>
<evidence type="ECO:0000259" key="3">
    <source>
        <dbReference type="PROSITE" id="PS51722"/>
    </source>
</evidence>
<dbReference type="InterPro" id="IPR014721">
    <property type="entry name" value="Ribsml_uS5_D2-typ_fold_subgr"/>
</dbReference>
<keyword evidence="4" id="KW-0251">Elongation factor</keyword>
<dbReference type="Proteomes" id="UP000660021">
    <property type="component" value="Unassembled WGS sequence"/>
</dbReference>
<dbReference type="SUPFAM" id="SSF52540">
    <property type="entry name" value="P-loop containing nucleoside triphosphate hydrolases"/>
    <property type="match status" value="1"/>
</dbReference>
<dbReference type="Gene3D" id="3.30.70.870">
    <property type="entry name" value="Elongation Factor G (Translational Gtpase), domain 3"/>
    <property type="match status" value="1"/>
</dbReference>
<dbReference type="Pfam" id="PF22042">
    <property type="entry name" value="EF-G_D2"/>
    <property type="match status" value="1"/>
</dbReference>
<dbReference type="PROSITE" id="PS51722">
    <property type="entry name" value="G_TR_2"/>
    <property type="match status" value="1"/>
</dbReference>
<dbReference type="PANTHER" id="PTHR43261:SF6">
    <property type="entry name" value="ELONGATION FACTOR G-LIKE PROTEIN"/>
    <property type="match status" value="1"/>
</dbReference>
<evidence type="ECO:0000313" key="4">
    <source>
        <dbReference type="EMBL" id="MBC5729910.1"/>
    </source>
</evidence>
<dbReference type="InterPro" id="IPR005517">
    <property type="entry name" value="Transl_elong_EFG/EF2_IV"/>
</dbReference>
<proteinExistence type="predicted"/>
<keyword evidence="1" id="KW-0547">Nucleotide-binding</keyword>
<dbReference type="SUPFAM" id="SSF50447">
    <property type="entry name" value="Translation proteins"/>
    <property type="match status" value="1"/>
</dbReference>
<dbReference type="GO" id="GO:0003746">
    <property type="term" value="F:translation elongation factor activity"/>
    <property type="evidence" value="ECO:0007669"/>
    <property type="project" value="UniProtKB-KW"/>
</dbReference>
<dbReference type="Gene3D" id="3.30.70.240">
    <property type="match status" value="1"/>
</dbReference>
<dbReference type="InterPro" id="IPR053905">
    <property type="entry name" value="EF-G-like_DII"/>
</dbReference>
<dbReference type="CDD" id="cd03713">
    <property type="entry name" value="EFG_mtEFG_C"/>
    <property type="match status" value="1"/>
</dbReference>
<feature type="domain" description="Tr-type G" evidence="3">
    <location>
        <begin position="6"/>
        <end position="279"/>
    </location>
</feature>
<name>A0ABR7HQV8_9FIRM</name>
<dbReference type="Gene3D" id="3.30.230.10">
    <property type="match status" value="1"/>
</dbReference>
<dbReference type="Gene3D" id="3.40.50.300">
    <property type="entry name" value="P-loop containing nucleotide triphosphate hydrolases"/>
    <property type="match status" value="1"/>
</dbReference>
<dbReference type="InterPro" id="IPR027417">
    <property type="entry name" value="P-loop_NTPase"/>
</dbReference>
<dbReference type="CDD" id="cd04088">
    <property type="entry name" value="EFG_mtEFG_II"/>
    <property type="match status" value="1"/>
</dbReference>
<dbReference type="InterPro" id="IPR000795">
    <property type="entry name" value="T_Tr_GTP-bd_dom"/>
</dbReference>
<dbReference type="InterPro" id="IPR009000">
    <property type="entry name" value="Transl_B-barrel_sf"/>
</dbReference>
<dbReference type="InterPro" id="IPR000640">
    <property type="entry name" value="EFG_V-like"/>
</dbReference>
<protein>
    <submittedName>
        <fullName evidence="4">Elongation factor G</fullName>
    </submittedName>
</protein>
<dbReference type="CDD" id="cd04170">
    <property type="entry name" value="EF-G_bact"/>
    <property type="match status" value="1"/>
</dbReference>
<evidence type="ECO:0000256" key="1">
    <source>
        <dbReference type="ARBA" id="ARBA00022741"/>
    </source>
</evidence>
<evidence type="ECO:0000256" key="2">
    <source>
        <dbReference type="ARBA" id="ARBA00023134"/>
    </source>
</evidence>
<dbReference type="CDD" id="cd16262">
    <property type="entry name" value="EFG_III"/>
    <property type="match status" value="1"/>
</dbReference>
<dbReference type="Pfam" id="PF03764">
    <property type="entry name" value="EFG_IV"/>
    <property type="match status" value="1"/>
</dbReference>
<dbReference type="InterPro" id="IPR035649">
    <property type="entry name" value="EFG_V"/>
</dbReference>
<dbReference type="Gene3D" id="2.40.30.10">
    <property type="entry name" value="Translation factors"/>
    <property type="match status" value="1"/>
</dbReference>
<keyword evidence="5" id="KW-1185">Reference proteome</keyword>
<comment type="caution">
    <text evidence="4">The sequence shown here is derived from an EMBL/GenBank/DDBJ whole genome shotgun (WGS) entry which is preliminary data.</text>
</comment>
<dbReference type="SUPFAM" id="SSF54980">
    <property type="entry name" value="EF-G C-terminal domain-like"/>
    <property type="match status" value="2"/>
</dbReference>
<dbReference type="SMART" id="SM00838">
    <property type="entry name" value="EFG_C"/>
    <property type="match status" value="1"/>
</dbReference>
<dbReference type="SMART" id="SM00889">
    <property type="entry name" value="EFG_IV"/>
    <property type="match status" value="1"/>
</dbReference>
<dbReference type="NCBIfam" id="NF009379">
    <property type="entry name" value="PRK12740.1-3"/>
    <property type="match status" value="1"/>
</dbReference>
<dbReference type="CDD" id="cd01434">
    <property type="entry name" value="EFG_mtEFG1_IV"/>
    <property type="match status" value="1"/>
</dbReference>
<dbReference type="Pfam" id="PF14492">
    <property type="entry name" value="EFG_III"/>
    <property type="match status" value="1"/>
</dbReference>
<evidence type="ECO:0000313" key="5">
    <source>
        <dbReference type="Proteomes" id="UP000660021"/>
    </source>
</evidence>
<dbReference type="Pfam" id="PF00009">
    <property type="entry name" value="GTP_EFTU"/>
    <property type="match status" value="1"/>
</dbReference>
<dbReference type="NCBIfam" id="NF009381">
    <property type="entry name" value="PRK12740.1-5"/>
    <property type="match status" value="1"/>
</dbReference>
<dbReference type="SUPFAM" id="SSF54211">
    <property type="entry name" value="Ribosomal protein S5 domain 2-like"/>
    <property type="match status" value="1"/>
</dbReference>
<dbReference type="EMBL" id="JACOPR010000002">
    <property type="protein sequence ID" value="MBC5729910.1"/>
    <property type="molecule type" value="Genomic_DNA"/>
</dbReference>
<dbReference type="InterPro" id="IPR041095">
    <property type="entry name" value="EFG_II"/>
</dbReference>
<dbReference type="InterPro" id="IPR009022">
    <property type="entry name" value="EFG_III"/>
</dbReference>
<dbReference type="Pfam" id="PF00679">
    <property type="entry name" value="EFG_C"/>
    <property type="match status" value="1"/>
</dbReference>
<dbReference type="InterPro" id="IPR020568">
    <property type="entry name" value="Ribosomal_Su5_D2-typ_SF"/>
</dbReference>
<dbReference type="PRINTS" id="PR00315">
    <property type="entry name" value="ELONGATNFCT"/>
</dbReference>
<sequence length="692" mass="76175">MSYSAQNIRNICLLGHGASGKTTLAENMLFLTGGTIRMGSPADGNTVCDFDPEEIRRQVSISTAVAPVDYKGCKINVLDTPGYFDFSGEVMEALSVSGAAVIVTPSKAGPLSVGTEKAWNYCEERHMPRILYISKTDEENADYNAAFATLRERFGKNVAPVVAPIWDENKKVIGIIDVLHKRAYEMQGDKRVEIEVPEDKLPVLDELYDALKESVAETSEEFMDKYFSGEDFTYAEMLQGLRQGVRDLSLFPVVCGSAVQGLGTLMLLDTVVDLIPNPLEGSAELVENADGELEEYVLSDRAYPCAFVFKTTSDQYGKYSYVKVMSGNLTPDMTLVNARTGENVKLGRLYIMKGKKAEEVKELVCGDIGAISKMEALKTGDTICDARKVVKFPALPFPEPCYSVAIAPKTRGQEDKIAAGLTRLNDEDLTFNWSNNAETRQMVVSGTGDMQMDVLLSKLKNRFSVEAELSIPRVAYREKIRKKVEVQGRHKKQSGGHGQFGDVKIRFEPGEQEELEFCEEVFGGAVPKNYFPAVEKGLREAVQHGVLAGYPVVNLKATLYDGSYHPVDSSEMAFKTAAQLAYKAGLPDANPTILEPIGELKVTIPDSYMGDIIGDLNKRRGRVMGMNPDGKGNQVVEAEVPMAEMMTYAIDLRSLTQSRGSFTFHFVRYEEAPPVAQQKAIEAAKAIQELDS</sequence>
<organism evidence="4 5">
    <name type="scientific">Pseudoflavonifractor hominis</name>
    <dbReference type="NCBI Taxonomy" id="2763059"/>
    <lineage>
        <taxon>Bacteria</taxon>
        <taxon>Bacillati</taxon>
        <taxon>Bacillota</taxon>
        <taxon>Clostridia</taxon>
        <taxon>Eubacteriales</taxon>
        <taxon>Oscillospiraceae</taxon>
        <taxon>Pseudoflavonifractor</taxon>
    </lineage>
</organism>
<dbReference type="InterPro" id="IPR047872">
    <property type="entry name" value="EFG_IV"/>
</dbReference>
<gene>
    <name evidence="4" type="ORF">H8S34_03565</name>
</gene>